<protein>
    <submittedName>
        <fullName evidence="1">Uncharacterized protein</fullName>
    </submittedName>
</protein>
<dbReference type="Proteomes" id="UP001497700">
    <property type="component" value="Unassembled WGS sequence"/>
</dbReference>
<organism evidence="1 2">
    <name type="scientific">Hypoxylon rubiginosum</name>
    <dbReference type="NCBI Taxonomy" id="110542"/>
    <lineage>
        <taxon>Eukaryota</taxon>
        <taxon>Fungi</taxon>
        <taxon>Dikarya</taxon>
        <taxon>Ascomycota</taxon>
        <taxon>Pezizomycotina</taxon>
        <taxon>Sordariomycetes</taxon>
        <taxon>Xylariomycetidae</taxon>
        <taxon>Xylariales</taxon>
        <taxon>Hypoxylaceae</taxon>
        <taxon>Hypoxylon</taxon>
    </lineage>
</organism>
<reference evidence="1 2" key="1">
    <citation type="journal article" date="2022" name="New Phytol.">
        <title>Ecological generalism drives hyperdiversity of secondary metabolite gene clusters in xylarialean endophytes.</title>
        <authorList>
            <person name="Franco M.E.E."/>
            <person name="Wisecaver J.H."/>
            <person name="Arnold A.E."/>
            <person name="Ju Y.M."/>
            <person name="Slot J.C."/>
            <person name="Ahrendt S."/>
            <person name="Moore L.P."/>
            <person name="Eastman K.E."/>
            <person name="Scott K."/>
            <person name="Konkel Z."/>
            <person name="Mondo S.J."/>
            <person name="Kuo A."/>
            <person name="Hayes R.D."/>
            <person name="Haridas S."/>
            <person name="Andreopoulos B."/>
            <person name="Riley R."/>
            <person name="LaButti K."/>
            <person name="Pangilinan J."/>
            <person name="Lipzen A."/>
            <person name="Amirebrahimi M."/>
            <person name="Yan J."/>
            <person name="Adam C."/>
            <person name="Keymanesh K."/>
            <person name="Ng V."/>
            <person name="Louie K."/>
            <person name="Northen T."/>
            <person name="Drula E."/>
            <person name="Henrissat B."/>
            <person name="Hsieh H.M."/>
            <person name="Youens-Clark K."/>
            <person name="Lutzoni F."/>
            <person name="Miadlikowska J."/>
            <person name="Eastwood D.C."/>
            <person name="Hamelin R.C."/>
            <person name="Grigoriev I.V."/>
            <person name="U'Ren J.M."/>
        </authorList>
    </citation>
    <scope>NUCLEOTIDE SEQUENCE [LARGE SCALE GENOMIC DNA]</scope>
    <source>
        <strain evidence="1 2">CBS 119005</strain>
    </source>
</reference>
<keyword evidence="2" id="KW-1185">Reference proteome</keyword>
<name>A0ACB9Z3B9_9PEZI</name>
<evidence type="ECO:0000313" key="1">
    <source>
        <dbReference type="EMBL" id="KAI4866286.1"/>
    </source>
</evidence>
<sequence length="1612" mass="179847">MSEYNKRYGERAEYGSSKITNRSTKTRTKRVRKPFKATAVDMPGYTPMIEAGDDVESDAFPRLPRAMAAITQPVWRNRTKTPSRKLPPPKTPKSDPIETARQLFMSVIGTGTGTGRGWKQPKPTPSKSKQTPTPATTQTSAAQGASQPVTTPATSQPVTAPATSQPDIAPSGVRYATVKSEFKLLEMLEWNVENPEGNYFDPGNPGDRFRRVLGIDVPGQPPGLPFFTASGPIFGNTDEQPTTTPSNTGPPPQQQQPAQGSAPPPPQQTSPQEAEDEEENEGKNEGENKEEIEEENEVWDDPWFGEHREMLHVNSAFQKVVRDCEEYFTKTGGFNGTQEELQQGRKFLADGLAAVGLGAVAYRFRKVNGDFRSTAGERKRWPLYPTLVIPHPEGWAPYELFMHPGWDDIKRMCNGGVAPWETRTRPASHTFVRLAGGGGALTEYCGDSNGDVDIDDDNDDGNDDDNTPFGNLRGGAATDPSETRAMKLEDRSGIRFSKPRREWGFLRKNTDMEVSQLPDSIEELPRKGPLMYPDVDMDDELRDSHRQDFKGLLEIFTPMYEKAKSNDVDDLRQQLENTRTSTDAAMLEIQTFKVSYIRLNEENGARFQFTGKSKGSEAFGEVLHYAFSLRMWRIIRLLITRQLFELDDINIVPLLQEEKHFLQALRSHENIWEEYDSFRRWNWLSNLDAIQRAEDRIQLRKDLQDFWQGKIDEIDGVSAVLQKNGAEAYDGLGQELFKGKTLSMRLGTKDAQKDAQAKAKETKAKETKAKETKAKEAKEKKAKAKGAKEEEAKDKETKDKGAKEEAKDKETKDKGAKEDLKHLRNSMLEWLHKTRAAYAEAMAKLQGENEALDAGDPADRGAIQINNVDIMAKNQILWALDVEIENVFTDDPLGKDHIGQGTETKWSLPPPREVYKNTKEIEGRKKLPTNVTSLYPSQLTGNRPQPRLSKIIVGGPPNMGRDLPESTGSMPVNLFGGHGKAHPQPAAPPAPKPTFPESKPTAPGSKSPFGKKPPAPPSPKPTAPGSQSSLFGKKPPAPGSTPSSLITGPRVPKSSRKWTLSELIEKQGMVAWIDSVLSPIGRKYTEEELEAGYFEAVHAAAKNEVGDVQVNMAQFENDAMKTFLTDPVTLLRNMVDKKDPEDLIAQRWSNMFGQAWKYYGFDKNKEIPRVSNWEWPDFEYLSVNAESTFRTRAGPKNVAGQWREYADALVTAQARELRQNGIPWSVQVVKDGSRYMSFKKGDYKPSFHLEWYVYSWARLFLGNIETRAGKGLKATPGQKSYPHAWTVEELQSITFEQYRDTLPINLRDDEDSVRRTFDIIKANVGSLLRQYKKNQGPPPATPSKSQGSKVWPVLQPNFGEPVQWAPPPDSKQLRQWSLEDLQTITFDQFFESLPPAHQADRAAAQQSFKTIQDAVEMLDAAGGKGKKGDKKKKKKEEEEKGIGHPKNWTWAQWAERDYDGYFAALTPAERKDPLQALRDHADWRRAALQLSLQGGHKTGVKTSSKKRGAGAAGLGGGGGGGGDGDGPPSKKKKTTTTKATKAPAKKQGGKSKSELDGWEDLQYLLTVFYLTDLSSHVLNQADPRRFPLAVDPSRGRTHFPVPYRDEVGSLSL</sequence>
<comment type="caution">
    <text evidence="1">The sequence shown here is derived from an EMBL/GenBank/DDBJ whole genome shotgun (WGS) entry which is preliminary data.</text>
</comment>
<accession>A0ACB9Z3B9</accession>
<dbReference type="EMBL" id="MU393461">
    <property type="protein sequence ID" value="KAI4866286.1"/>
    <property type="molecule type" value="Genomic_DNA"/>
</dbReference>
<gene>
    <name evidence="1" type="ORF">F4820DRAFT_469079</name>
</gene>
<evidence type="ECO:0000313" key="2">
    <source>
        <dbReference type="Proteomes" id="UP001497700"/>
    </source>
</evidence>
<proteinExistence type="predicted"/>